<dbReference type="Pfam" id="PF03432">
    <property type="entry name" value="Relaxase"/>
    <property type="match status" value="1"/>
</dbReference>
<dbReference type="InterPro" id="IPR005094">
    <property type="entry name" value="Endonuclease_MobA/VirD2"/>
</dbReference>
<organism evidence="3 4">
    <name type="scientific">Xaviernesmea oryzae</name>
    <dbReference type="NCBI Taxonomy" id="464029"/>
    <lineage>
        <taxon>Bacteria</taxon>
        <taxon>Pseudomonadati</taxon>
        <taxon>Pseudomonadota</taxon>
        <taxon>Alphaproteobacteria</taxon>
        <taxon>Hyphomicrobiales</taxon>
        <taxon>Rhizobiaceae</taxon>
        <taxon>Rhizobium/Agrobacterium group</taxon>
        <taxon>Xaviernesmea</taxon>
    </lineage>
</organism>
<accession>A0A1Q9ASC3</accession>
<proteinExistence type="predicted"/>
<dbReference type="AlphaFoldDB" id="A0A1Q9ASC3"/>
<dbReference type="Proteomes" id="UP000186364">
    <property type="component" value="Unassembled WGS sequence"/>
</dbReference>
<evidence type="ECO:0000256" key="1">
    <source>
        <dbReference type="SAM" id="MobiDB-lite"/>
    </source>
</evidence>
<comment type="caution">
    <text evidence="3">The sequence shown here is derived from an EMBL/GenBank/DDBJ whole genome shotgun (WGS) entry which is preliminary data.</text>
</comment>
<feature type="domain" description="MobA/VirD2-like nuclease" evidence="2">
    <location>
        <begin position="24"/>
        <end position="146"/>
    </location>
</feature>
<reference evidence="3 4" key="1">
    <citation type="submission" date="2016-09" db="EMBL/GenBank/DDBJ databases">
        <title>Rhizobium sp. nov., a novel species isolated from the rice rhizosphere.</title>
        <authorList>
            <person name="Zhao J."/>
            <person name="Zhang X."/>
        </authorList>
    </citation>
    <scope>NUCLEOTIDE SEQUENCE [LARGE SCALE GENOMIC DNA]</scope>
    <source>
        <strain evidence="3 4">1.7048</strain>
    </source>
</reference>
<dbReference type="OrthoDB" id="1826980at2"/>
<sequence length="423" mass="48435">MILNASQRGGGRDLAAHLMKTEENEHVSLHELRGFAAGDLNGAFREAEAVSRGTRCQQYLFSLSLNPPADARVPAEVFERTVDRIEERLGLQGQPRAVVFHEKDGRRHAHCVWSRIDAATMTARPMSFYKQKLTGLSRDLYLEHGWTMPHGIVKSGRRDPTTFTLAEWQQAKRQGMDPRWLKAVLQDCWSRSDGPASFGRSLEEHGFFLGRGDRRGLVVLDHTGEVWSLPRALGLKTKEVRARLGNGAALPDLADVRKRIGEHMRPAIRRHVAESRERFQGRSAKLNDYKAEMTVLHRQTRQKLEERQAADWLATTRVRADRLPRGLRGLWHRITGRYEEVRRQNEAEAQRQRAEQAKNRQSLINAQRSQRAVLEERFKDLRRAQAAQLLELRREIGRYLKFSGETPQAGAAQDMSIGLKLER</sequence>
<feature type="compositionally biased region" description="Basic and acidic residues" evidence="1">
    <location>
        <begin position="343"/>
        <end position="358"/>
    </location>
</feature>
<keyword evidence="4" id="KW-1185">Reference proteome</keyword>
<evidence type="ECO:0000313" key="4">
    <source>
        <dbReference type="Proteomes" id="UP000186364"/>
    </source>
</evidence>
<gene>
    <name evidence="3" type="ORF">BJF93_07010</name>
</gene>
<dbReference type="EMBL" id="MKIP01000058">
    <property type="protein sequence ID" value="OLP58343.1"/>
    <property type="molecule type" value="Genomic_DNA"/>
</dbReference>
<evidence type="ECO:0000259" key="2">
    <source>
        <dbReference type="Pfam" id="PF03432"/>
    </source>
</evidence>
<dbReference type="RefSeq" id="WP_075629548.1">
    <property type="nucleotide sequence ID" value="NZ_FOAM01000008.1"/>
</dbReference>
<feature type="region of interest" description="Disordered" evidence="1">
    <location>
        <begin position="343"/>
        <end position="366"/>
    </location>
</feature>
<evidence type="ECO:0000313" key="3">
    <source>
        <dbReference type="EMBL" id="OLP58343.1"/>
    </source>
</evidence>
<name>A0A1Q9ASC3_9HYPH</name>
<protein>
    <submittedName>
        <fullName evidence="3">Relaxase</fullName>
    </submittedName>
</protein>